<evidence type="ECO:0000256" key="6">
    <source>
        <dbReference type="ARBA" id="ARBA00023014"/>
    </source>
</evidence>
<dbReference type="PANTHER" id="PTHR43076:SF1">
    <property type="entry name" value="LIPOYL SYNTHASE 2"/>
    <property type="match status" value="1"/>
</dbReference>
<dbReference type="Gene3D" id="3.20.20.70">
    <property type="entry name" value="Aldolase class I"/>
    <property type="match status" value="1"/>
</dbReference>
<keyword evidence="2" id="KW-0004">4Fe-4S</keyword>
<accession>A0ABW3QCP6</accession>
<keyword evidence="3" id="KW-0949">S-adenosyl-L-methionine</keyword>
<dbReference type="InterPro" id="IPR006638">
    <property type="entry name" value="Elp3/MiaA/NifB-like_rSAM"/>
</dbReference>
<dbReference type="PROSITE" id="PS51918">
    <property type="entry name" value="RADICAL_SAM"/>
    <property type="match status" value="1"/>
</dbReference>
<organism evidence="8 9">
    <name type="scientific">Larkinella insperata</name>
    <dbReference type="NCBI Taxonomy" id="332158"/>
    <lineage>
        <taxon>Bacteria</taxon>
        <taxon>Pseudomonadati</taxon>
        <taxon>Bacteroidota</taxon>
        <taxon>Cytophagia</taxon>
        <taxon>Cytophagales</taxon>
        <taxon>Spirosomataceae</taxon>
        <taxon>Larkinella</taxon>
    </lineage>
</organism>
<evidence type="ECO:0000256" key="3">
    <source>
        <dbReference type="ARBA" id="ARBA00022691"/>
    </source>
</evidence>
<keyword evidence="6" id="KW-0411">Iron-sulfur</keyword>
<keyword evidence="4" id="KW-0479">Metal-binding</keyword>
<dbReference type="SFLD" id="SFLDS00029">
    <property type="entry name" value="Radical_SAM"/>
    <property type="match status" value="1"/>
</dbReference>
<evidence type="ECO:0000256" key="5">
    <source>
        <dbReference type="ARBA" id="ARBA00023004"/>
    </source>
</evidence>
<dbReference type="SFLD" id="SFLDG01107">
    <property type="entry name" value="Uncharacterised_Radical_SAM_Su"/>
    <property type="match status" value="1"/>
</dbReference>
<gene>
    <name evidence="8" type="ORF">ACFQ4C_25930</name>
</gene>
<dbReference type="EMBL" id="JBHTLP010000022">
    <property type="protein sequence ID" value="MFD1144594.1"/>
    <property type="molecule type" value="Genomic_DNA"/>
</dbReference>
<dbReference type="Pfam" id="PF04055">
    <property type="entry name" value="Radical_SAM"/>
    <property type="match status" value="1"/>
</dbReference>
<protein>
    <submittedName>
        <fullName evidence="8">MSMEG_0568 family radical SAM protein</fullName>
    </submittedName>
</protein>
<dbReference type="InterPro" id="IPR013785">
    <property type="entry name" value="Aldolase_TIM"/>
</dbReference>
<dbReference type="NCBIfam" id="NF045502">
    <property type="entry name" value="variant_rSAM"/>
    <property type="match status" value="1"/>
</dbReference>
<dbReference type="InterPro" id="IPR058240">
    <property type="entry name" value="rSAM_sf"/>
</dbReference>
<dbReference type="PIRSF" id="PIRSF020870">
    <property type="entry name" value="Radical_SAM_bac_prd"/>
    <property type="match status" value="1"/>
</dbReference>
<dbReference type="InterPro" id="IPR007197">
    <property type="entry name" value="rSAM"/>
</dbReference>
<dbReference type="InterPro" id="IPR034405">
    <property type="entry name" value="F420"/>
</dbReference>
<dbReference type="NCBIfam" id="TIGR04043">
    <property type="entry name" value="rSAM_MSMEG_0568"/>
    <property type="match status" value="1"/>
</dbReference>
<comment type="caution">
    <text evidence="8">The sequence shown here is derived from an EMBL/GenBank/DDBJ whole genome shotgun (WGS) entry which is preliminary data.</text>
</comment>
<evidence type="ECO:0000256" key="1">
    <source>
        <dbReference type="ARBA" id="ARBA00001966"/>
    </source>
</evidence>
<dbReference type="Proteomes" id="UP001597116">
    <property type="component" value="Unassembled WGS sequence"/>
</dbReference>
<reference evidence="9" key="1">
    <citation type="journal article" date="2019" name="Int. J. Syst. Evol. Microbiol.">
        <title>The Global Catalogue of Microorganisms (GCM) 10K type strain sequencing project: providing services to taxonomists for standard genome sequencing and annotation.</title>
        <authorList>
            <consortium name="The Broad Institute Genomics Platform"/>
            <consortium name="The Broad Institute Genome Sequencing Center for Infectious Disease"/>
            <person name="Wu L."/>
            <person name="Ma J."/>
        </authorList>
    </citation>
    <scope>NUCLEOTIDE SEQUENCE [LARGE SCALE GENOMIC DNA]</scope>
    <source>
        <strain evidence="9">CCUG 55608</strain>
    </source>
</reference>
<proteinExistence type="predicted"/>
<dbReference type="SUPFAM" id="SSF102114">
    <property type="entry name" value="Radical SAM enzymes"/>
    <property type="match status" value="1"/>
</dbReference>
<dbReference type="RefSeq" id="WP_379885232.1">
    <property type="nucleotide sequence ID" value="NZ_JBHTLP010000022.1"/>
</dbReference>
<evidence type="ECO:0000313" key="8">
    <source>
        <dbReference type="EMBL" id="MFD1144594.1"/>
    </source>
</evidence>
<evidence type="ECO:0000313" key="9">
    <source>
        <dbReference type="Proteomes" id="UP001597116"/>
    </source>
</evidence>
<evidence type="ECO:0000259" key="7">
    <source>
        <dbReference type="PROSITE" id="PS51918"/>
    </source>
</evidence>
<dbReference type="PANTHER" id="PTHR43076">
    <property type="entry name" value="FO SYNTHASE (COFH)"/>
    <property type="match status" value="1"/>
</dbReference>
<keyword evidence="5" id="KW-0408">Iron</keyword>
<dbReference type="SMART" id="SM00729">
    <property type="entry name" value="Elp3"/>
    <property type="match status" value="1"/>
</dbReference>
<feature type="domain" description="Radical SAM core" evidence="7">
    <location>
        <begin position="108"/>
        <end position="342"/>
    </location>
</feature>
<evidence type="ECO:0000256" key="4">
    <source>
        <dbReference type="ARBA" id="ARBA00022723"/>
    </source>
</evidence>
<evidence type="ECO:0000256" key="2">
    <source>
        <dbReference type="ARBA" id="ARBA00022485"/>
    </source>
</evidence>
<comment type="cofactor">
    <cofactor evidence="1">
        <name>[4Fe-4S] cluster</name>
        <dbReference type="ChEBI" id="CHEBI:49883"/>
    </cofactor>
</comment>
<sequence length="369" mass="39926">MNIPELLTELQAYGLRLEGFSDKGGRRGGAGPTDHKAVRLGQATIMVPVHTVASLRSPYAAEEPNILGVSKLFKNEEFVGTIVFPKQPRFYSYATSDGVPFWKIAQLHSHNVLATTVLQNCVRYGDKSTSCQFCAIGESLKQKRTISYKRPFQLAEVARAAVELDGIEQFVITTGTPPTPDRGAKVLCESVKAIKAVVNLPIQVQCEPPADFSWFNRLKLAGADALGMHLEAVEDHVRKKIMPGKAEISVSYYMEAFKAAVAVFGRGQVSTYLLAGLGDSQEALVQMSRELVQIGVYPFVVPFVPVGGTPLENHPTPDKDFMQRVLAQVGSLIAEGGITSTEMKAGCAKCGACSTLKSFEQMTKAVAVA</sequence>
<keyword evidence="9" id="KW-1185">Reference proteome</keyword>
<name>A0ABW3QCP6_9BACT</name>
<dbReference type="InterPro" id="IPR016779">
    <property type="entry name" value="rSAM_MSMEG0568"/>
</dbReference>